<organism evidence="3 4">
    <name type="scientific">Penicillium frequentans</name>
    <dbReference type="NCBI Taxonomy" id="3151616"/>
    <lineage>
        <taxon>Eukaryota</taxon>
        <taxon>Fungi</taxon>
        <taxon>Dikarya</taxon>
        <taxon>Ascomycota</taxon>
        <taxon>Pezizomycotina</taxon>
        <taxon>Eurotiomycetes</taxon>
        <taxon>Eurotiomycetidae</taxon>
        <taxon>Eurotiales</taxon>
        <taxon>Aspergillaceae</taxon>
        <taxon>Penicillium</taxon>
    </lineage>
</organism>
<dbReference type="EMBL" id="JAQIZZ010000005">
    <property type="protein sequence ID" value="KAJ5541291.1"/>
    <property type="molecule type" value="Genomic_DNA"/>
</dbReference>
<name>A0AAD6GGH9_9EURO</name>
<feature type="region of interest" description="Disordered" evidence="1">
    <location>
        <begin position="1"/>
        <end position="30"/>
    </location>
</feature>
<keyword evidence="4" id="KW-1185">Reference proteome</keyword>
<evidence type="ECO:0000313" key="4">
    <source>
        <dbReference type="Proteomes" id="UP001220324"/>
    </source>
</evidence>
<evidence type="ECO:0000256" key="1">
    <source>
        <dbReference type="SAM" id="MobiDB-lite"/>
    </source>
</evidence>
<dbReference type="AlphaFoldDB" id="A0AAD6GGH9"/>
<feature type="transmembrane region" description="Helical" evidence="2">
    <location>
        <begin position="70"/>
        <end position="90"/>
    </location>
</feature>
<evidence type="ECO:0000256" key="2">
    <source>
        <dbReference type="SAM" id="Phobius"/>
    </source>
</evidence>
<sequence>MAKKSARKKTPASTPASSGTSTPSSASSGPIPPFIKVPSILEPFVTPLSSDEVYLIHIDTTGTDLKWQTFLVPLLMNIVVTLAIAVRVYYGISTYPALIKTFLGFQSSLTVDEANTSWLQMAQLILRRTGTLFIDYFLLTQFLSWPLNFVFGPALWRRAVGFKDREIIIRRSHKNWSKKLERNKWIRDNEAMRDKIVAAVTPERIGKTGFLLVDDDWNLDYSAMVRAHALVDRTRKGDGVQLDEFRTAVLVHTDADGWLIWRVGDENTPANRQRSAQRDQILAFQEKLTSMGKEDLFFRWVEVVQWESSQPGGFTQERQKSAMLKAQQMFNEEGVDFSGFWEDLGGMEGIEGMDS</sequence>
<evidence type="ECO:0000313" key="3">
    <source>
        <dbReference type="EMBL" id="KAJ5541291.1"/>
    </source>
</evidence>
<proteinExistence type="predicted"/>
<feature type="compositionally biased region" description="Low complexity" evidence="1">
    <location>
        <begin position="11"/>
        <end position="29"/>
    </location>
</feature>
<keyword evidence="2" id="KW-1133">Transmembrane helix</keyword>
<keyword evidence="2" id="KW-0472">Membrane</keyword>
<accession>A0AAD6GGH9</accession>
<comment type="caution">
    <text evidence="3">The sequence shown here is derived from an EMBL/GenBank/DDBJ whole genome shotgun (WGS) entry which is preliminary data.</text>
</comment>
<reference evidence="3 4" key="1">
    <citation type="journal article" date="2023" name="IMA Fungus">
        <title>Comparative genomic study of the Penicillium genus elucidates a diverse pangenome and 15 lateral gene transfer events.</title>
        <authorList>
            <person name="Petersen C."/>
            <person name="Sorensen T."/>
            <person name="Nielsen M.R."/>
            <person name="Sondergaard T.E."/>
            <person name="Sorensen J.L."/>
            <person name="Fitzpatrick D.A."/>
            <person name="Frisvad J.C."/>
            <person name="Nielsen K.L."/>
        </authorList>
    </citation>
    <scope>NUCLEOTIDE SEQUENCE [LARGE SCALE GENOMIC DNA]</scope>
    <source>
        <strain evidence="3 4">IBT 35679</strain>
    </source>
</reference>
<feature type="compositionally biased region" description="Basic residues" evidence="1">
    <location>
        <begin position="1"/>
        <end position="10"/>
    </location>
</feature>
<keyword evidence="2" id="KW-0812">Transmembrane</keyword>
<gene>
    <name evidence="3" type="ORF">N7494_006367</name>
</gene>
<dbReference type="Proteomes" id="UP001220324">
    <property type="component" value="Unassembled WGS sequence"/>
</dbReference>
<protein>
    <submittedName>
        <fullName evidence="3">Uncharacterized protein</fullName>
    </submittedName>
</protein>